<protein>
    <submittedName>
        <fullName evidence="1">Uncharacterized protein</fullName>
    </submittedName>
</protein>
<name>A0A0A9GP43_ARUDO</name>
<dbReference type="EMBL" id="GBRH01172752">
    <property type="protein sequence ID" value="JAE25144.1"/>
    <property type="molecule type" value="Transcribed_RNA"/>
</dbReference>
<reference evidence="1" key="2">
    <citation type="journal article" date="2015" name="Data Brief">
        <title>Shoot transcriptome of the giant reed, Arundo donax.</title>
        <authorList>
            <person name="Barrero R.A."/>
            <person name="Guerrero F.D."/>
            <person name="Moolhuijzen P."/>
            <person name="Goolsby J.A."/>
            <person name="Tidwell J."/>
            <person name="Bellgard S.E."/>
            <person name="Bellgard M.I."/>
        </authorList>
    </citation>
    <scope>NUCLEOTIDE SEQUENCE</scope>
    <source>
        <tissue evidence="1">Shoot tissue taken approximately 20 cm above the soil surface</tissue>
    </source>
</reference>
<evidence type="ECO:0000313" key="1">
    <source>
        <dbReference type="EMBL" id="JAE25144.1"/>
    </source>
</evidence>
<dbReference type="AlphaFoldDB" id="A0A0A9GP43"/>
<accession>A0A0A9GP43</accession>
<reference evidence="1" key="1">
    <citation type="submission" date="2014-09" db="EMBL/GenBank/DDBJ databases">
        <authorList>
            <person name="Magalhaes I.L.F."/>
            <person name="Oliveira U."/>
            <person name="Santos F.R."/>
            <person name="Vidigal T.H.D.A."/>
            <person name="Brescovit A.D."/>
            <person name="Santos A.J."/>
        </authorList>
    </citation>
    <scope>NUCLEOTIDE SEQUENCE</scope>
    <source>
        <tissue evidence="1">Shoot tissue taken approximately 20 cm above the soil surface</tissue>
    </source>
</reference>
<sequence length="28" mass="3103">MANGHAIVGRSNCLLQWTQTTPSRSLLF</sequence>
<organism evidence="1">
    <name type="scientific">Arundo donax</name>
    <name type="common">Giant reed</name>
    <name type="synonym">Donax arundinaceus</name>
    <dbReference type="NCBI Taxonomy" id="35708"/>
    <lineage>
        <taxon>Eukaryota</taxon>
        <taxon>Viridiplantae</taxon>
        <taxon>Streptophyta</taxon>
        <taxon>Embryophyta</taxon>
        <taxon>Tracheophyta</taxon>
        <taxon>Spermatophyta</taxon>
        <taxon>Magnoliopsida</taxon>
        <taxon>Liliopsida</taxon>
        <taxon>Poales</taxon>
        <taxon>Poaceae</taxon>
        <taxon>PACMAD clade</taxon>
        <taxon>Arundinoideae</taxon>
        <taxon>Arundineae</taxon>
        <taxon>Arundo</taxon>
    </lineage>
</organism>
<proteinExistence type="predicted"/>